<comment type="caution">
    <text evidence="3">The sequence shown here is derived from an EMBL/GenBank/DDBJ whole genome shotgun (WGS) entry which is preliminary data.</text>
</comment>
<dbReference type="InterPro" id="IPR000120">
    <property type="entry name" value="Amidase"/>
</dbReference>
<evidence type="ECO:0000313" key="4">
    <source>
        <dbReference type="Proteomes" id="UP000192578"/>
    </source>
</evidence>
<evidence type="ECO:0000259" key="2">
    <source>
        <dbReference type="Pfam" id="PF01425"/>
    </source>
</evidence>
<evidence type="ECO:0000256" key="1">
    <source>
        <dbReference type="ARBA" id="ARBA00009199"/>
    </source>
</evidence>
<dbReference type="PANTHER" id="PTHR11895">
    <property type="entry name" value="TRANSAMIDASE"/>
    <property type="match status" value="1"/>
</dbReference>
<protein>
    <submittedName>
        <fullName evidence="3">Mandelamide hydrolase</fullName>
    </submittedName>
</protein>
<keyword evidence="3" id="KW-0378">Hydrolase</keyword>
<dbReference type="PROSITE" id="PS00571">
    <property type="entry name" value="AMIDASES"/>
    <property type="match status" value="1"/>
</dbReference>
<dbReference type="InterPro" id="IPR036928">
    <property type="entry name" value="AS_sf"/>
</dbReference>
<dbReference type="Gene3D" id="3.90.1300.10">
    <property type="entry name" value="Amidase signature (AS) domain"/>
    <property type="match status" value="1"/>
</dbReference>
<dbReference type="Proteomes" id="UP000192578">
    <property type="component" value="Unassembled WGS sequence"/>
</dbReference>
<comment type="similarity">
    <text evidence="1">Belongs to the amidase family.</text>
</comment>
<evidence type="ECO:0000313" key="3">
    <source>
        <dbReference type="EMBL" id="OQV15325.1"/>
    </source>
</evidence>
<dbReference type="EMBL" id="MTYJ01000091">
    <property type="protein sequence ID" value="OQV15325.1"/>
    <property type="molecule type" value="Genomic_DNA"/>
</dbReference>
<accession>A0A1W0WJD9</accession>
<organism evidence="3 4">
    <name type="scientific">Hypsibius exemplaris</name>
    <name type="common">Freshwater tardigrade</name>
    <dbReference type="NCBI Taxonomy" id="2072580"/>
    <lineage>
        <taxon>Eukaryota</taxon>
        <taxon>Metazoa</taxon>
        <taxon>Ecdysozoa</taxon>
        <taxon>Tardigrada</taxon>
        <taxon>Eutardigrada</taxon>
        <taxon>Parachela</taxon>
        <taxon>Hypsibioidea</taxon>
        <taxon>Hypsibiidae</taxon>
        <taxon>Hypsibius</taxon>
    </lineage>
</organism>
<dbReference type="AlphaFoldDB" id="A0A1W0WJD9"/>
<dbReference type="GO" id="GO:0016787">
    <property type="term" value="F:hydrolase activity"/>
    <property type="evidence" value="ECO:0007669"/>
    <property type="project" value="UniProtKB-KW"/>
</dbReference>
<feature type="domain" description="Amidase" evidence="2">
    <location>
        <begin position="28"/>
        <end position="467"/>
    </location>
</feature>
<dbReference type="SUPFAM" id="SSF75304">
    <property type="entry name" value="Amidase signature (AS) enzymes"/>
    <property type="match status" value="1"/>
</dbReference>
<name>A0A1W0WJD9_HYPEX</name>
<dbReference type="InterPro" id="IPR023631">
    <property type="entry name" value="Amidase_dom"/>
</dbReference>
<proteinExistence type="inferred from homology"/>
<dbReference type="OrthoDB" id="421993at2759"/>
<gene>
    <name evidence="3" type="ORF">BV898_10551</name>
</gene>
<keyword evidence="4" id="KW-1185">Reference proteome</keyword>
<dbReference type="Pfam" id="PF01425">
    <property type="entry name" value="Amidase"/>
    <property type="match status" value="1"/>
</dbReference>
<reference evidence="4" key="1">
    <citation type="submission" date="2017-01" db="EMBL/GenBank/DDBJ databases">
        <title>Comparative genomics of anhydrobiosis in the tardigrade Hypsibius dujardini.</title>
        <authorList>
            <person name="Yoshida Y."/>
            <person name="Koutsovoulos G."/>
            <person name="Laetsch D."/>
            <person name="Stevens L."/>
            <person name="Kumar S."/>
            <person name="Horikawa D."/>
            <person name="Ishino K."/>
            <person name="Komine S."/>
            <person name="Tomita M."/>
            <person name="Blaxter M."/>
            <person name="Arakawa K."/>
        </authorList>
    </citation>
    <scope>NUCLEOTIDE SEQUENCE [LARGE SCALE GENOMIC DNA]</scope>
    <source>
        <strain evidence="4">Z151</strain>
    </source>
</reference>
<sequence length="489" mass="51715">MPAVDFDNLTLREAVALFRSSQVSSISLVQETLRRAHARPELNAFASLDEKGALDAAATADAALKSGIPPSRLLEGIPVLIKDNIHVRGMPNSAGTPALAHFTPTEDAPVVARLRAAGAIFIGKSSMHEMACGATGYNPLYRAGGTVGTRNAYDVSRISGGSSSGNGAALGARIVTAAMGSDTGGSVRIPAAFNGVASLRPTAGRYSQKGVTPICHTRDTVGPMAQTVADVELLDRVVSGEPEVTAVPSLKGIRLGITDFFNRNVDAETADFMLDVVALMKRAGVEIVEVDMPTLGPLNDACGFALIIGEHYDDVAAYLKDYCPDVTVEQLTAQLVSPEVREWYTTWTIPRKMPAEGGEGGGSLIDVGPVYERVMREERPALQQLYRDVFAQHRLDGLVYSTMPRLAVEANEAATSLANLTLLIQNMSPSSVAGVPSMSIPVSLGKTSGMPMSICIDGMENGDRRLLSVGMALEKVFGRMPPPPRVVPG</sequence>
<dbReference type="PANTHER" id="PTHR11895:SF151">
    <property type="entry name" value="GLUTAMYL-TRNA(GLN) AMIDOTRANSFERASE SUBUNIT A"/>
    <property type="match status" value="1"/>
</dbReference>
<dbReference type="InterPro" id="IPR020556">
    <property type="entry name" value="Amidase_CS"/>
</dbReference>